<dbReference type="PROSITE" id="PS00518">
    <property type="entry name" value="ZF_RING_1"/>
    <property type="match status" value="1"/>
</dbReference>
<dbReference type="AlphaFoldDB" id="A0A9P6U5N2"/>
<keyword evidence="5" id="KW-0805">Transcription regulation</keyword>
<keyword evidence="6" id="KW-0804">Transcription</keyword>
<keyword evidence="7" id="KW-0539">Nucleus</keyword>
<evidence type="ECO:0000256" key="6">
    <source>
        <dbReference type="ARBA" id="ARBA00023163"/>
    </source>
</evidence>
<name>A0A9P6U5N2_9FUNG</name>
<comment type="subcellular location">
    <subcellularLocation>
        <location evidence="1">Nucleus</location>
    </subcellularLocation>
</comment>
<dbReference type="EMBL" id="JAAAJB010000242">
    <property type="protein sequence ID" value="KAG0260632.1"/>
    <property type="molecule type" value="Genomic_DNA"/>
</dbReference>
<keyword evidence="10" id="KW-1185">Reference proteome</keyword>
<evidence type="ECO:0000256" key="3">
    <source>
        <dbReference type="ARBA" id="ARBA00022771"/>
    </source>
</evidence>
<keyword evidence="2" id="KW-0479">Metal-binding</keyword>
<dbReference type="InterPro" id="IPR017907">
    <property type="entry name" value="Znf_RING_CS"/>
</dbReference>
<evidence type="ECO:0000259" key="8">
    <source>
        <dbReference type="PROSITE" id="PS51184"/>
    </source>
</evidence>
<dbReference type="OrthoDB" id="298344at2759"/>
<dbReference type="GO" id="GO:0008270">
    <property type="term" value="F:zinc ion binding"/>
    <property type="evidence" value="ECO:0007669"/>
    <property type="project" value="UniProtKB-KW"/>
</dbReference>
<dbReference type="SUPFAM" id="SSF51197">
    <property type="entry name" value="Clavaminate synthase-like"/>
    <property type="match status" value="1"/>
</dbReference>
<dbReference type="Pfam" id="PF02373">
    <property type="entry name" value="JmjC"/>
    <property type="match status" value="1"/>
</dbReference>
<dbReference type="Pfam" id="PF10497">
    <property type="entry name" value="zf-4CXXC_R1"/>
    <property type="match status" value="1"/>
</dbReference>
<gene>
    <name evidence="9" type="ORF">DFQ27_003428</name>
</gene>
<organism evidence="9 10">
    <name type="scientific">Actinomortierella ambigua</name>
    <dbReference type="NCBI Taxonomy" id="1343610"/>
    <lineage>
        <taxon>Eukaryota</taxon>
        <taxon>Fungi</taxon>
        <taxon>Fungi incertae sedis</taxon>
        <taxon>Mucoromycota</taxon>
        <taxon>Mortierellomycotina</taxon>
        <taxon>Mortierellomycetes</taxon>
        <taxon>Mortierellales</taxon>
        <taxon>Mortierellaceae</taxon>
        <taxon>Actinomortierella</taxon>
    </lineage>
</organism>
<reference evidence="9" key="1">
    <citation type="journal article" date="2020" name="Fungal Divers.">
        <title>Resolving the Mortierellaceae phylogeny through synthesis of multi-gene phylogenetics and phylogenomics.</title>
        <authorList>
            <person name="Vandepol N."/>
            <person name="Liber J."/>
            <person name="Desiro A."/>
            <person name="Na H."/>
            <person name="Kennedy M."/>
            <person name="Barry K."/>
            <person name="Grigoriev I.V."/>
            <person name="Miller A.N."/>
            <person name="O'Donnell K."/>
            <person name="Stajich J.E."/>
            <person name="Bonito G."/>
        </authorList>
    </citation>
    <scope>NUCLEOTIDE SEQUENCE</scope>
    <source>
        <strain evidence="9">BC1065</strain>
    </source>
</reference>
<dbReference type="Proteomes" id="UP000807716">
    <property type="component" value="Unassembled WGS sequence"/>
</dbReference>
<dbReference type="PROSITE" id="PS51184">
    <property type="entry name" value="JMJC"/>
    <property type="match status" value="1"/>
</dbReference>
<comment type="caution">
    <text evidence="9">The sequence shown here is derived from an EMBL/GenBank/DDBJ whole genome shotgun (WGS) entry which is preliminary data.</text>
</comment>
<dbReference type="InterPro" id="IPR018866">
    <property type="entry name" value="Znf-4CXXC_R1"/>
</dbReference>
<feature type="domain" description="JmjC" evidence="8">
    <location>
        <begin position="30"/>
        <end position="215"/>
    </location>
</feature>
<keyword evidence="4" id="KW-0862">Zinc</keyword>
<accession>A0A9P6U5N2</accession>
<dbReference type="SUPFAM" id="SSF57850">
    <property type="entry name" value="RING/U-box"/>
    <property type="match status" value="1"/>
</dbReference>
<dbReference type="InterPro" id="IPR003347">
    <property type="entry name" value="JmjC_dom"/>
</dbReference>
<evidence type="ECO:0000256" key="4">
    <source>
        <dbReference type="ARBA" id="ARBA00022833"/>
    </source>
</evidence>
<evidence type="ECO:0000256" key="5">
    <source>
        <dbReference type="ARBA" id="ARBA00023015"/>
    </source>
</evidence>
<evidence type="ECO:0000256" key="2">
    <source>
        <dbReference type="ARBA" id="ARBA00022723"/>
    </source>
</evidence>
<evidence type="ECO:0000313" key="9">
    <source>
        <dbReference type="EMBL" id="KAG0260632.1"/>
    </source>
</evidence>
<evidence type="ECO:0000256" key="7">
    <source>
        <dbReference type="ARBA" id="ARBA00023242"/>
    </source>
</evidence>
<dbReference type="GO" id="GO:0005634">
    <property type="term" value="C:nucleus"/>
    <property type="evidence" value="ECO:0007669"/>
    <property type="project" value="UniProtKB-SubCell"/>
</dbReference>
<proteinExistence type="predicted"/>
<dbReference type="Gene3D" id="2.60.120.650">
    <property type="entry name" value="Cupin"/>
    <property type="match status" value="1"/>
</dbReference>
<dbReference type="SMART" id="SM00558">
    <property type="entry name" value="JmjC"/>
    <property type="match status" value="1"/>
</dbReference>
<evidence type="ECO:0000256" key="1">
    <source>
        <dbReference type="ARBA" id="ARBA00004123"/>
    </source>
</evidence>
<evidence type="ECO:0000313" key="10">
    <source>
        <dbReference type="Proteomes" id="UP000807716"/>
    </source>
</evidence>
<sequence length="541" mass="60887">MTTQTSIDFQSTFEDILKMGDPFKLGVHAPINRIKNNMEKIVETKVIEKSVPCVVQGWQDEPGWAPDVFTMDSLGKQLGSKSNMPTEMVAETRLLYLGIGGTCLMLYADKKSASLVEAEAIWFVIPSTHYAKARAYWRGLNQSLDSEDYFASLQELSQAEFPIYVLRQRVGDLVILPPRAIHQVVNLGGASIKYAWNRATAQALQLAVHNVIPLYRMICRPESYRVLLLVKNSLEFMLDILLAYDTRIGGIERTPSKAAAAYASRLGNSWHRDKFARDYRILLCLYAYCLRHDAIMPGIIPDTNHQVAQPTQRENREPTRCDFCQTDIWNRQFVCLVCATSADGHDICLECVGRGRTCQHHASHLRLVEVFPTQECLLLWTQATTAWNTSTKLVRLREAPFPLNLDLQAPETATAPFSAASVAYLRHVGPRLPSQNVACHRCGATDRHLVNKQCQSPTGCRHAFCERCMYNYHGDKWHNVVASRAALWNCYACRGVCMCGACRAAAPIVLRGRWAVRHAPHEWFALPDSVNRPAVSDPPLE</sequence>
<keyword evidence="3" id="KW-0863">Zinc-finger</keyword>
<protein>
    <recommendedName>
        <fullName evidence="8">JmjC domain-containing protein</fullName>
    </recommendedName>
</protein>